<protein>
    <submittedName>
        <fullName evidence="1">Uncharacterized protein</fullName>
    </submittedName>
</protein>
<dbReference type="Proteomes" id="UP000634136">
    <property type="component" value="Unassembled WGS sequence"/>
</dbReference>
<proteinExistence type="predicted"/>
<sequence length="58" mass="6209">MGTRALANTASEEGHYGNTARGREVLVDELTNTAGKWSKVAFIVVVVVVLTSKKSKMS</sequence>
<evidence type="ECO:0000313" key="2">
    <source>
        <dbReference type="Proteomes" id="UP000634136"/>
    </source>
</evidence>
<dbReference type="EMBL" id="JAAIUW010000009">
    <property type="protein sequence ID" value="KAF7815454.1"/>
    <property type="molecule type" value="Genomic_DNA"/>
</dbReference>
<evidence type="ECO:0000313" key="1">
    <source>
        <dbReference type="EMBL" id="KAF7815454.1"/>
    </source>
</evidence>
<gene>
    <name evidence="1" type="ORF">G2W53_029423</name>
</gene>
<name>A0A834T493_9FABA</name>
<accession>A0A834T493</accession>
<comment type="caution">
    <text evidence="1">The sequence shown here is derived from an EMBL/GenBank/DDBJ whole genome shotgun (WGS) entry which is preliminary data.</text>
</comment>
<reference evidence="1" key="1">
    <citation type="submission" date="2020-09" db="EMBL/GenBank/DDBJ databases">
        <title>Genome-Enabled Discovery of Anthraquinone Biosynthesis in Senna tora.</title>
        <authorList>
            <person name="Kang S.-H."/>
            <person name="Pandey R.P."/>
            <person name="Lee C.-M."/>
            <person name="Sim J.-S."/>
            <person name="Jeong J.-T."/>
            <person name="Choi B.-S."/>
            <person name="Jung M."/>
            <person name="Ginzburg D."/>
            <person name="Zhao K."/>
            <person name="Won S.Y."/>
            <person name="Oh T.-J."/>
            <person name="Yu Y."/>
            <person name="Kim N.-H."/>
            <person name="Lee O.R."/>
            <person name="Lee T.-H."/>
            <person name="Bashyal P."/>
            <person name="Kim T.-S."/>
            <person name="Lee W.-H."/>
            <person name="Kawkins C."/>
            <person name="Kim C.-K."/>
            <person name="Kim J.S."/>
            <person name="Ahn B.O."/>
            <person name="Rhee S.Y."/>
            <person name="Sohng J.K."/>
        </authorList>
    </citation>
    <scope>NUCLEOTIDE SEQUENCE</scope>
    <source>
        <tissue evidence="1">Leaf</tissue>
    </source>
</reference>
<dbReference type="AlphaFoldDB" id="A0A834T493"/>
<organism evidence="1 2">
    <name type="scientific">Senna tora</name>
    <dbReference type="NCBI Taxonomy" id="362788"/>
    <lineage>
        <taxon>Eukaryota</taxon>
        <taxon>Viridiplantae</taxon>
        <taxon>Streptophyta</taxon>
        <taxon>Embryophyta</taxon>
        <taxon>Tracheophyta</taxon>
        <taxon>Spermatophyta</taxon>
        <taxon>Magnoliopsida</taxon>
        <taxon>eudicotyledons</taxon>
        <taxon>Gunneridae</taxon>
        <taxon>Pentapetalae</taxon>
        <taxon>rosids</taxon>
        <taxon>fabids</taxon>
        <taxon>Fabales</taxon>
        <taxon>Fabaceae</taxon>
        <taxon>Caesalpinioideae</taxon>
        <taxon>Cassia clade</taxon>
        <taxon>Senna</taxon>
    </lineage>
</organism>
<keyword evidence="2" id="KW-1185">Reference proteome</keyword>